<sequence>MSSEGTLPPDDVLADRLRAGDERSFQLVLDAWSASMLRLARSFVSSNASAEEVVQETWLAVIRGIDGFEGRSALKTWVFRILVNTAKKRGTKESRTIPFGSMTPDDEAATVEPSRFQPVGDPYPGHWRPGEKPQRWSEPENAAERSEVLRTVAAAVATLADRSRIVITLRDMEGYSSEEVCEMLDISPGNQRVILHRARAVVRAALAGYFDAERSVSP</sequence>
<dbReference type="Gene3D" id="1.10.10.10">
    <property type="entry name" value="Winged helix-like DNA-binding domain superfamily/Winged helix DNA-binding domain"/>
    <property type="match status" value="1"/>
</dbReference>
<reference evidence="9 10" key="1">
    <citation type="submission" date="2020-08" db="EMBL/GenBank/DDBJ databases">
        <title>Sequencing the genomes of 1000 actinobacteria strains.</title>
        <authorList>
            <person name="Klenk H.-P."/>
        </authorList>
    </citation>
    <scope>NUCLEOTIDE SEQUENCE [LARGE SCALE GENOMIC DNA]</scope>
    <source>
        <strain evidence="9 10">DSM 43582</strain>
    </source>
</reference>
<keyword evidence="5" id="KW-0804">Transcription</keyword>
<dbReference type="InterPro" id="IPR013324">
    <property type="entry name" value="RNA_pol_sigma_r3/r4-like"/>
</dbReference>
<feature type="domain" description="RNA polymerase sigma-70 region 2" evidence="7">
    <location>
        <begin position="36"/>
        <end position="95"/>
    </location>
</feature>
<evidence type="ECO:0000256" key="1">
    <source>
        <dbReference type="ARBA" id="ARBA00010641"/>
    </source>
</evidence>
<evidence type="ECO:0000259" key="8">
    <source>
        <dbReference type="Pfam" id="PF08281"/>
    </source>
</evidence>
<evidence type="ECO:0000256" key="6">
    <source>
        <dbReference type="SAM" id="MobiDB-lite"/>
    </source>
</evidence>
<dbReference type="GO" id="GO:0003677">
    <property type="term" value="F:DNA binding"/>
    <property type="evidence" value="ECO:0007669"/>
    <property type="project" value="UniProtKB-KW"/>
</dbReference>
<dbReference type="Pfam" id="PF08281">
    <property type="entry name" value="Sigma70_r4_2"/>
    <property type="match status" value="1"/>
</dbReference>
<evidence type="ECO:0000313" key="9">
    <source>
        <dbReference type="EMBL" id="MBB5915946.1"/>
    </source>
</evidence>
<keyword evidence="2" id="KW-0805">Transcription regulation</keyword>
<dbReference type="InterPro" id="IPR013325">
    <property type="entry name" value="RNA_pol_sigma_r2"/>
</dbReference>
<gene>
    <name evidence="9" type="ORF">BJY24_004858</name>
</gene>
<name>A0A7W9UK07_9NOCA</name>
<dbReference type="AlphaFoldDB" id="A0A7W9UK07"/>
<keyword evidence="10" id="KW-1185">Reference proteome</keyword>
<dbReference type="NCBIfam" id="TIGR02937">
    <property type="entry name" value="sigma70-ECF"/>
    <property type="match status" value="1"/>
</dbReference>
<dbReference type="PANTHER" id="PTHR43133">
    <property type="entry name" value="RNA POLYMERASE ECF-TYPE SIGMA FACTO"/>
    <property type="match status" value="1"/>
</dbReference>
<dbReference type="InterPro" id="IPR007627">
    <property type="entry name" value="RNA_pol_sigma70_r2"/>
</dbReference>
<evidence type="ECO:0000256" key="4">
    <source>
        <dbReference type="ARBA" id="ARBA00023125"/>
    </source>
</evidence>
<dbReference type="SUPFAM" id="SSF88659">
    <property type="entry name" value="Sigma3 and sigma4 domains of RNA polymerase sigma factors"/>
    <property type="match status" value="1"/>
</dbReference>
<proteinExistence type="inferred from homology"/>
<keyword evidence="4" id="KW-0238">DNA-binding</keyword>
<evidence type="ECO:0000256" key="2">
    <source>
        <dbReference type="ARBA" id="ARBA00023015"/>
    </source>
</evidence>
<evidence type="ECO:0000256" key="5">
    <source>
        <dbReference type="ARBA" id="ARBA00023163"/>
    </source>
</evidence>
<feature type="domain" description="RNA polymerase sigma factor 70 region 4 type 2" evidence="8">
    <location>
        <begin position="152"/>
        <end position="200"/>
    </location>
</feature>
<dbReference type="GO" id="GO:0006352">
    <property type="term" value="P:DNA-templated transcription initiation"/>
    <property type="evidence" value="ECO:0007669"/>
    <property type="project" value="InterPro"/>
</dbReference>
<feature type="region of interest" description="Disordered" evidence="6">
    <location>
        <begin position="94"/>
        <end position="140"/>
    </location>
</feature>
<comment type="caution">
    <text evidence="9">The sequence shown here is derived from an EMBL/GenBank/DDBJ whole genome shotgun (WGS) entry which is preliminary data.</text>
</comment>
<dbReference type="InterPro" id="IPR014284">
    <property type="entry name" value="RNA_pol_sigma-70_dom"/>
</dbReference>
<dbReference type="InterPro" id="IPR013249">
    <property type="entry name" value="RNA_pol_sigma70_r4_t2"/>
</dbReference>
<dbReference type="InterPro" id="IPR039425">
    <property type="entry name" value="RNA_pol_sigma-70-like"/>
</dbReference>
<evidence type="ECO:0000313" key="10">
    <source>
        <dbReference type="Proteomes" id="UP000540412"/>
    </source>
</evidence>
<dbReference type="Gene3D" id="1.10.1740.10">
    <property type="match status" value="1"/>
</dbReference>
<dbReference type="PANTHER" id="PTHR43133:SF53">
    <property type="entry name" value="ECF RNA POLYMERASE SIGMA-E FACTOR"/>
    <property type="match status" value="1"/>
</dbReference>
<dbReference type="SUPFAM" id="SSF88946">
    <property type="entry name" value="Sigma2 domain of RNA polymerase sigma factors"/>
    <property type="match status" value="1"/>
</dbReference>
<keyword evidence="3" id="KW-0731">Sigma factor</keyword>
<evidence type="ECO:0000259" key="7">
    <source>
        <dbReference type="Pfam" id="PF04542"/>
    </source>
</evidence>
<evidence type="ECO:0000256" key="3">
    <source>
        <dbReference type="ARBA" id="ARBA00023082"/>
    </source>
</evidence>
<protein>
    <submittedName>
        <fullName evidence="9">RNA polymerase sigma-70 factor (ECF subfamily)</fullName>
    </submittedName>
</protein>
<feature type="compositionally biased region" description="Basic and acidic residues" evidence="6">
    <location>
        <begin position="128"/>
        <end position="140"/>
    </location>
</feature>
<dbReference type="Pfam" id="PF04542">
    <property type="entry name" value="Sigma70_r2"/>
    <property type="match status" value="1"/>
</dbReference>
<dbReference type="GO" id="GO:0016987">
    <property type="term" value="F:sigma factor activity"/>
    <property type="evidence" value="ECO:0007669"/>
    <property type="project" value="UniProtKB-KW"/>
</dbReference>
<dbReference type="RefSeq" id="WP_040748681.1">
    <property type="nucleotide sequence ID" value="NZ_JACHIT010000002.1"/>
</dbReference>
<comment type="similarity">
    <text evidence="1">Belongs to the sigma-70 factor family. ECF subfamily.</text>
</comment>
<dbReference type="InterPro" id="IPR036388">
    <property type="entry name" value="WH-like_DNA-bd_sf"/>
</dbReference>
<dbReference type="Proteomes" id="UP000540412">
    <property type="component" value="Unassembled WGS sequence"/>
</dbReference>
<organism evidence="9 10">
    <name type="scientific">Nocardia transvalensis</name>
    <dbReference type="NCBI Taxonomy" id="37333"/>
    <lineage>
        <taxon>Bacteria</taxon>
        <taxon>Bacillati</taxon>
        <taxon>Actinomycetota</taxon>
        <taxon>Actinomycetes</taxon>
        <taxon>Mycobacteriales</taxon>
        <taxon>Nocardiaceae</taxon>
        <taxon>Nocardia</taxon>
    </lineage>
</organism>
<dbReference type="EMBL" id="JACHIT010000002">
    <property type="protein sequence ID" value="MBB5915946.1"/>
    <property type="molecule type" value="Genomic_DNA"/>
</dbReference>
<accession>A0A7W9UK07</accession>